<evidence type="ECO:0008006" key="3">
    <source>
        <dbReference type="Google" id="ProtNLM"/>
    </source>
</evidence>
<evidence type="ECO:0000313" key="1">
    <source>
        <dbReference type="EMBL" id="EIP90031.1"/>
    </source>
</evidence>
<keyword evidence="2" id="KW-1185">Reference proteome</keyword>
<dbReference type="RefSeq" id="WP_006024641.1">
    <property type="nucleotide sequence ID" value="NZ_ABBM01000105.1"/>
</dbReference>
<sequence>MKAAKAASGPVLQSSFIKLLLVPLLTLWIDVSLGIRRQGPRAHDHRAVQLAAVHAVRLHHGEAARQRPSSRG</sequence>
<proteinExistence type="predicted"/>
<protein>
    <recommendedName>
        <fullName evidence="3">Secreted protein</fullName>
    </recommendedName>
</protein>
<dbReference type="Proteomes" id="UP000004682">
    <property type="component" value="Unassembled WGS sequence"/>
</dbReference>
<organism evidence="1 2">
    <name type="scientific">Burkholderia humptydooensis MSMB43</name>
    <dbReference type="NCBI Taxonomy" id="441157"/>
    <lineage>
        <taxon>Bacteria</taxon>
        <taxon>Pseudomonadati</taxon>
        <taxon>Pseudomonadota</taxon>
        <taxon>Betaproteobacteria</taxon>
        <taxon>Burkholderiales</taxon>
        <taxon>Burkholderiaceae</taxon>
        <taxon>Burkholderia</taxon>
        <taxon>pseudomallei group</taxon>
    </lineage>
</organism>
<name>A0ABN0GCM4_9BURK</name>
<reference evidence="2" key="1">
    <citation type="journal article" date="2012" name="J. Bacteriol.">
        <title>Revised Genome Sequence of Burkholderia thailandensis MSMB43 with Improved Annotation.</title>
        <authorList>
            <person name="Zhuo Y."/>
            <person name="Liu L."/>
            <person name="Wang Q."/>
            <person name="Liu X."/>
            <person name="Ren B."/>
            <person name="Liu M."/>
            <person name="Ni P."/>
            <person name="Cheng Y.Q."/>
            <person name="Zhang L."/>
        </authorList>
    </citation>
    <scope>NUCLEOTIDE SEQUENCE [LARGE SCALE GENOMIC DNA]</scope>
    <source>
        <strain evidence="2">MSMB43</strain>
    </source>
</reference>
<gene>
    <name evidence="1" type="ORF">A33K_13615</name>
</gene>
<evidence type="ECO:0000313" key="2">
    <source>
        <dbReference type="Proteomes" id="UP000004682"/>
    </source>
</evidence>
<dbReference type="EMBL" id="JH692061">
    <property type="protein sequence ID" value="EIP90031.1"/>
    <property type="molecule type" value="Genomic_DNA"/>
</dbReference>
<accession>A0ABN0GCM4</accession>